<reference evidence="2" key="1">
    <citation type="journal article" date="2023" name="Science">
        <title>Genome structures resolve the early diversification of teleost fishes.</title>
        <authorList>
            <person name="Parey E."/>
            <person name="Louis A."/>
            <person name="Montfort J."/>
            <person name="Bouchez O."/>
            <person name="Roques C."/>
            <person name="Iampietro C."/>
            <person name="Lluch J."/>
            <person name="Castinel A."/>
            <person name="Donnadieu C."/>
            <person name="Desvignes T."/>
            <person name="Floi Bucao C."/>
            <person name="Jouanno E."/>
            <person name="Wen M."/>
            <person name="Mejri S."/>
            <person name="Dirks R."/>
            <person name="Jansen H."/>
            <person name="Henkel C."/>
            <person name="Chen W.J."/>
            <person name="Zahm M."/>
            <person name="Cabau C."/>
            <person name="Klopp C."/>
            <person name="Thompson A.W."/>
            <person name="Robinson-Rechavi M."/>
            <person name="Braasch I."/>
            <person name="Lecointre G."/>
            <person name="Bobe J."/>
            <person name="Postlethwait J.H."/>
            <person name="Berthelot C."/>
            <person name="Roest Crollius H."/>
            <person name="Guiguen Y."/>
        </authorList>
    </citation>
    <scope>NUCLEOTIDE SEQUENCE</scope>
    <source>
        <strain evidence="2">WJC10195</strain>
    </source>
</reference>
<evidence type="ECO:0000313" key="2">
    <source>
        <dbReference type="EMBL" id="KAJ8348041.1"/>
    </source>
</evidence>
<accession>A0A9Q1EZP9</accession>
<dbReference type="Proteomes" id="UP001152622">
    <property type="component" value="Chromosome 10"/>
</dbReference>
<dbReference type="AlphaFoldDB" id="A0A9Q1EZP9"/>
<comment type="caution">
    <text evidence="2">The sequence shown here is derived from an EMBL/GenBank/DDBJ whole genome shotgun (WGS) entry which is preliminary data.</text>
</comment>
<dbReference type="EMBL" id="JAINUF010000010">
    <property type="protein sequence ID" value="KAJ8348041.1"/>
    <property type="molecule type" value="Genomic_DNA"/>
</dbReference>
<protein>
    <submittedName>
        <fullName evidence="2">Uncharacterized protein</fullName>
    </submittedName>
</protein>
<name>A0A9Q1EZP9_SYNKA</name>
<evidence type="ECO:0000313" key="3">
    <source>
        <dbReference type="Proteomes" id="UP001152622"/>
    </source>
</evidence>
<sequence>MAVSKDEIDLSYLDVISSETGETRRHVCYQGGGRGNVSESPFRPRATTWALVPLTSCLQHVVLQDLRMDLSCFSPSSERHAKTPRTQDVKRSFLTSRGPVQERAMAWKGAQRKGGAMLSEKSSQAGEPGDSACGMSQWKRSLFRSARELAWPTPADSCGLAKAPEELNLRWWARLSGDRAVLKGLSDHVARRTREEPQAIA</sequence>
<evidence type="ECO:0000256" key="1">
    <source>
        <dbReference type="SAM" id="MobiDB-lite"/>
    </source>
</evidence>
<gene>
    <name evidence="2" type="ORF">SKAU_G00266300</name>
</gene>
<organism evidence="2 3">
    <name type="scientific">Synaphobranchus kaupii</name>
    <name type="common">Kaup's arrowtooth eel</name>
    <dbReference type="NCBI Taxonomy" id="118154"/>
    <lineage>
        <taxon>Eukaryota</taxon>
        <taxon>Metazoa</taxon>
        <taxon>Chordata</taxon>
        <taxon>Craniata</taxon>
        <taxon>Vertebrata</taxon>
        <taxon>Euteleostomi</taxon>
        <taxon>Actinopterygii</taxon>
        <taxon>Neopterygii</taxon>
        <taxon>Teleostei</taxon>
        <taxon>Anguilliformes</taxon>
        <taxon>Synaphobranchidae</taxon>
        <taxon>Synaphobranchus</taxon>
    </lineage>
</organism>
<proteinExistence type="predicted"/>
<feature type="region of interest" description="Disordered" evidence="1">
    <location>
        <begin position="113"/>
        <end position="133"/>
    </location>
</feature>
<keyword evidence="3" id="KW-1185">Reference proteome</keyword>